<dbReference type="RefSeq" id="WP_344294733.1">
    <property type="nucleotide sequence ID" value="NZ_BAAANJ010000004.1"/>
</dbReference>
<feature type="domain" description="VanZ-like" evidence="2">
    <location>
        <begin position="11"/>
        <end position="129"/>
    </location>
</feature>
<dbReference type="InterPro" id="IPR006976">
    <property type="entry name" value="VanZ-like"/>
</dbReference>
<keyword evidence="1" id="KW-0472">Membrane</keyword>
<organism evidence="3 4">
    <name type="scientific">Agromyces neolithicus</name>
    <dbReference type="NCBI Taxonomy" id="269420"/>
    <lineage>
        <taxon>Bacteria</taxon>
        <taxon>Bacillati</taxon>
        <taxon>Actinomycetota</taxon>
        <taxon>Actinomycetes</taxon>
        <taxon>Micrococcales</taxon>
        <taxon>Microbacteriaceae</taxon>
        <taxon>Agromyces</taxon>
    </lineage>
</organism>
<comment type="caution">
    <text evidence="3">The sequence shown here is derived from an EMBL/GenBank/DDBJ whole genome shotgun (WGS) entry which is preliminary data.</text>
</comment>
<sequence>MTGRSALRVLFVLYLVLLVWLVLWKLEIPYAGDGGLRHLKLVPFVPTAEHGASAPSEVVANLLLFVPFGLYLGILVPSRPWWKLAAVVAASSLFLEITQYVLAVGSSDVTDVIVNTAGGVAGLGLLALARRGLQDRTRTVVTRMCSIGTVIALIAVGLFIASPVRYAPVRDIHIPVVSGASETSD</sequence>
<evidence type="ECO:0000259" key="2">
    <source>
        <dbReference type="Pfam" id="PF04892"/>
    </source>
</evidence>
<evidence type="ECO:0000313" key="3">
    <source>
        <dbReference type="EMBL" id="GAA1806478.1"/>
    </source>
</evidence>
<feature type="transmembrane region" description="Helical" evidence="1">
    <location>
        <begin position="109"/>
        <end position="128"/>
    </location>
</feature>
<keyword evidence="4" id="KW-1185">Reference proteome</keyword>
<dbReference type="InterPro" id="IPR053150">
    <property type="entry name" value="Teicoplanin_resist-assoc"/>
</dbReference>
<reference evidence="3 4" key="1">
    <citation type="journal article" date="2019" name="Int. J. Syst. Evol. Microbiol.">
        <title>The Global Catalogue of Microorganisms (GCM) 10K type strain sequencing project: providing services to taxonomists for standard genome sequencing and annotation.</title>
        <authorList>
            <consortium name="The Broad Institute Genomics Platform"/>
            <consortium name="The Broad Institute Genome Sequencing Center for Infectious Disease"/>
            <person name="Wu L."/>
            <person name="Ma J."/>
        </authorList>
    </citation>
    <scope>NUCLEOTIDE SEQUENCE [LARGE SCALE GENOMIC DNA]</scope>
    <source>
        <strain evidence="3 4">JCM 14322</strain>
    </source>
</reference>
<keyword evidence="1" id="KW-1133">Transmembrane helix</keyword>
<protein>
    <submittedName>
        <fullName evidence="3">Glycopeptide resistance protein VanZ1</fullName>
    </submittedName>
</protein>
<proteinExistence type="predicted"/>
<dbReference type="Proteomes" id="UP001500002">
    <property type="component" value="Unassembled WGS sequence"/>
</dbReference>
<dbReference type="Pfam" id="PF04892">
    <property type="entry name" value="VanZ"/>
    <property type="match status" value="1"/>
</dbReference>
<keyword evidence="1" id="KW-0812">Transmembrane</keyword>
<dbReference type="PANTHER" id="PTHR36834:SF1">
    <property type="entry name" value="INTEGRAL MEMBRANE PROTEIN"/>
    <property type="match status" value="1"/>
</dbReference>
<feature type="transmembrane region" description="Helical" evidence="1">
    <location>
        <begin position="84"/>
        <end position="103"/>
    </location>
</feature>
<evidence type="ECO:0000256" key="1">
    <source>
        <dbReference type="SAM" id="Phobius"/>
    </source>
</evidence>
<dbReference type="EMBL" id="BAAANJ010000004">
    <property type="protein sequence ID" value="GAA1806478.1"/>
    <property type="molecule type" value="Genomic_DNA"/>
</dbReference>
<feature type="transmembrane region" description="Helical" evidence="1">
    <location>
        <begin position="7"/>
        <end position="26"/>
    </location>
</feature>
<evidence type="ECO:0000313" key="4">
    <source>
        <dbReference type="Proteomes" id="UP001500002"/>
    </source>
</evidence>
<accession>A0ABN2M1W4</accession>
<feature type="transmembrane region" description="Helical" evidence="1">
    <location>
        <begin position="58"/>
        <end position="77"/>
    </location>
</feature>
<feature type="transmembrane region" description="Helical" evidence="1">
    <location>
        <begin position="140"/>
        <end position="161"/>
    </location>
</feature>
<name>A0ABN2M1W4_9MICO</name>
<dbReference type="PANTHER" id="PTHR36834">
    <property type="entry name" value="MEMBRANE PROTEIN-RELATED"/>
    <property type="match status" value="1"/>
</dbReference>
<gene>
    <name evidence="3" type="primary">vanZ1</name>
    <name evidence="3" type="ORF">GCM10009749_13420</name>
</gene>